<dbReference type="EC" id="3.1.4.-" evidence="2"/>
<comment type="cofactor">
    <cofactor evidence="2">
        <name>a divalent metal cation</name>
        <dbReference type="ChEBI" id="CHEBI:60240"/>
    </cofactor>
</comment>
<comment type="similarity">
    <text evidence="1 2">Belongs to the metallophosphoesterase superfamily. YfcE family.</text>
</comment>
<dbReference type="Pfam" id="PF12850">
    <property type="entry name" value="Metallophos_2"/>
    <property type="match status" value="1"/>
</dbReference>
<name>A0A4R8ETC3_9BACT</name>
<keyword evidence="2" id="KW-0479">Metal-binding</keyword>
<dbReference type="NCBIfam" id="TIGR00040">
    <property type="entry name" value="yfcE"/>
    <property type="match status" value="1"/>
</dbReference>
<evidence type="ECO:0000259" key="3">
    <source>
        <dbReference type="Pfam" id="PF12850"/>
    </source>
</evidence>
<evidence type="ECO:0000256" key="2">
    <source>
        <dbReference type="RuleBase" id="RU362039"/>
    </source>
</evidence>
<dbReference type="GO" id="GO:0016787">
    <property type="term" value="F:hydrolase activity"/>
    <property type="evidence" value="ECO:0007669"/>
    <property type="project" value="UniProtKB-UniRule"/>
</dbReference>
<gene>
    <name evidence="4" type="ORF">C8D74_10629</name>
</gene>
<dbReference type="InterPro" id="IPR000979">
    <property type="entry name" value="Phosphodiesterase_MJ0936/Vps29"/>
</dbReference>
<dbReference type="Proteomes" id="UP000294817">
    <property type="component" value="Unassembled WGS sequence"/>
</dbReference>
<dbReference type="PANTHER" id="PTHR11124">
    <property type="entry name" value="VACUOLAR SORTING PROTEIN VPS29"/>
    <property type="match status" value="1"/>
</dbReference>
<reference evidence="4 5" key="1">
    <citation type="submission" date="2019-03" db="EMBL/GenBank/DDBJ databases">
        <title>Genomic Encyclopedia of Type Strains, Phase IV (KMG-IV): sequencing the most valuable type-strain genomes for metagenomic binning, comparative biology and taxonomic classification.</title>
        <authorList>
            <person name="Goeker M."/>
        </authorList>
    </citation>
    <scope>NUCLEOTIDE SEQUENCE [LARGE SCALE GENOMIC DNA]</scope>
    <source>
        <strain evidence="4 5">DSM 13575</strain>
    </source>
</reference>
<dbReference type="RefSeq" id="WP_103876429.1">
    <property type="nucleotide sequence ID" value="NZ_SODZ01000006.1"/>
</dbReference>
<keyword evidence="5" id="KW-1185">Reference proteome</keyword>
<sequence>MKILVISDLHIPIKSDLKSLDKLNIGLYDQIFLLGDIVEIEVLNYLENQKPILHAVYGNMDDFYVKKRLAEKLYLELFGKKIGLIHGHQTGPAVPDKLLNYFKKRIDLMVFGHSHHQEKFEIEDTLILNPGAFCEGNYAEIELNESILEIKLLHL</sequence>
<dbReference type="GO" id="GO:0046872">
    <property type="term" value="F:metal ion binding"/>
    <property type="evidence" value="ECO:0007669"/>
    <property type="project" value="UniProtKB-KW"/>
</dbReference>
<dbReference type="InterPro" id="IPR024654">
    <property type="entry name" value="Calcineurin-like_PHP_lpxH"/>
</dbReference>
<dbReference type="InterPro" id="IPR029052">
    <property type="entry name" value="Metallo-depent_PP-like"/>
</dbReference>
<dbReference type="AlphaFoldDB" id="A0A4R8ETC3"/>
<evidence type="ECO:0000256" key="1">
    <source>
        <dbReference type="ARBA" id="ARBA00008950"/>
    </source>
</evidence>
<evidence type="ECO:0000313" key="4">
    <source>
        <dbReference type="EMBL" id="TDX15546.1"/>
    </source>
</evidence>
<feature type="domain" description="Calcineurin-like phosphoesterase" evidence="3">
    <location>
        <begin position="1"/>
        <end position="136"/>
    </location>
</feature>
<dbReference type="SUPFAM" id="SSF56300">
    <property type="entry name" value="Metallo-dependent phosphatases"/>
    <property type="match status" value="1"/>
</dbReference>
<organism evidence="4 5">
    <name type="scientific">Petrotoga sibirica</name>
    <dbReference type="NCBI Taxonomy" id="156202"/>
    <lineage>
        <taxon>Bacteria</taxon>
        <taxon>Thermotogati</taxon>
        <taxon>Thermotogota</taxon>
        <taxon>Thermotogae</taxon>
        <taxon>Petrotogales</taxon>
        <taxon>Petrotogaceae</taxon>
        <taxon>Petrotoga</taxon>
    </lineage>
</organism>
<dbReference type="Gene3D" id="3.60.21.10">
    <property type="match status" value="1"/>
</dbReference>
<protein>
    <recommendedName>
        <fullName evidence="2">Phosphoesterase</fullName>
        <ecNumber evidence="2">3.1.4.-</ecNumber>
    </recommendedName>
</protein>
<evidence type="ECO:0000313" key="5">
    <source>
        <dbReference type="Proteomes" id="UP000294817"/>
    </source>
</evidence>
<accession>A0A4R8ETC3</accession>
<dbReference type="EMBL" id="SODZ01000006">
    <property type="protein sequence ID" value="TDX15546.1"/>
    <property type="molecule type" value="Genomic_DNA"/>
</dbReference>
<comment type="caution">
    <text evidence="4">The sequence shown here is derived from an EMBL/GenBank/DDBJ whole genome shotgun (WGS) entry which is preliminary data.</text>
</comment>
<proteinExistence type="inferred from homology"/>